<dbReference type="VEuPathDB" id="FungiDB:HMPREF1541_04793"/>
<protein>
    <recommendedName>
        <fullName evidence="2">Multiple myeloma tumor-associated protein 2-like N-terminal domain-containing protein</fullName>
    </recommendedName>
</protein>
<name>W2RVI1_CYPE1</name>
<dbReference type="PANTHER" id="PTHR14580">
    <property type="entry name" value="MULTIPLE MYELOMA TUMOR-ASSOCIATED PROTEIN 2 FAMILY MEMBER"/>
    <property type="match status" value="1"/>
</dbReference>
<dbReference type="GeneID" id="19972132"/>
<feature type="domain" description="Multiple myeloma tumor-associated protein 2-like N-terminal" evidence="2">
    <location>
        <begin position="11"/>
        <end position="94"/>
    </location>
</feature>
<dbReference type="InterPro" id="IPR039207">
    <property type="entry name" value="MMTAG2-like"/>
</dbReference>
<keyword evidence="4" id="KW-1185">Reference proteome</keyword>
<feature type="region of interest" description="Disordered" evidence="1">
    <location>
        <begin position="1"/>
        <end position="23"/>
    </location>
</feature>
<dbReference type="HOGENOM" id="CLU_061193_3_0_1"/>
<evidence type="ECO:0000256" key="1">
    <source>
        <dbReference type="SAM" id="MobiDB-lite"/>
    </source>
</evidence>
<dbReference type="AlphaFoldDB" id="W2RVI1"/>
<accession>W2RVI1</accession>
<dbReference type="EMBL" id="KB822720">
    <property type="protein sequence ID" value="ETN40516.1"/>
    <property type="molecule type" value="Genomic_DNA"/>
</dbReference>
<evidence type="ECO:0000259" key="2">
    <source>
        <dbReference type="Pfam" id="PF10159"/>
    </source>
</evidence>
<dbReference type="OrthoDB" id="5390672at2759"/>
<gene>
    <name evidence="3" type="ORF">HMPREF1541_04793</name>
</gene>
<evidence type="ECO:0000313" key="3">
    <source>
        <dbReference type="EMBL" id="ETN40516.1"/>
    </source>
</evidence>
<sequence length="254" mass="29538">MDLVQTVRKEGSRGGTGDFKWSDVQASTHREHYLGHSIMAPTGRWAKGKDLTWYAKGDQGSDQDAAAVSEADARKEEIRKIKEAEQDAMARALGLPVPDRSNPNNQELGTRREVQQVIKEAGGRDQPVSKGIGYERESAAGMANETPDPERIEGNVDQQDKELRYALNEYKRRHKSDRRESRSRSRDRHNDRKHRRHRSKDRERRRRSRSRDRERPNKSNSGPKGVHRGRDKRDRSRSPRRRDYRGDRHSSRRD</sequence>
<organism evidence="3 4">
    <name type="scientific">Cyphellophora europaea (strain CBS 101466)</name>
    <name type="common">Phialophora europaea</name>
    <dbReference type="NCBI Taxonomy" id="1220924"/>
    <lineage>
        <taxon>Eukaryota</taxon>
        <taxon>Fungi</taxon>
        <taxon>Dikarya</taxon>
        <taxon>Ascomycota</taxon>
        <taxon>Pezizomycotina</taxon>
        <taxon>Eurotiomycetes</taxon>
        <taxon>Chaetothyriomycetidae</taxon>
        <taxon>Chaetothyriales</taxon>
        <taxon>Cyphellophoraceae</taxon>
        <taxon>Cyphellophora</taxon>
    </lineage>
</organism>
<dbReference type="eggNOG" id="KOG4520">
    <property type="taxonomic scope" value="Eukaryota"/>
</dbReference>
<dbReference type="PANTHER" id="PTHR14580:SF0">
    <property type="entry name" value="MULTIPLE MYELOMA TUMOR-ASSOCIATED PROTEIN 2"/>
    <property type="match status" value="1"/>
</dbReference>
<feature type="compositionally biased region" description="Basic and acidic residues" evidence="1">
    <location>
        <begin position="148"/>
        <end position="164"/>
    </location>
</feature>
<dbReference type="InParanoid" id="W2RVI1"/>
<dbReference type="Pfam" id="PF10159">
    <property type="entry name" value="MMtag"/>
    <property type="match status" value="1"/>
</dbReference>
<dbReference type="RefSeq" id="XP_008717359.1">
    <property type="nucleotide sequence ID" value="XM_008719137.1"/>
</dbReference>
<dbReference type="Proteomes" id="UP000030752">
    <property type="component" value="Unassembled WGS sequence"/>
</dbReference>
<feature type="compositionally biased region" description="Basic residues" evidence="1">
    <location>
        <begin position="191"/>
        <end position="210"/>
    </location>
</feature>
<evidence type="ECO:0000313" key="4">
    <source>
        <dbReference type="Proteomes" id="UP000030752"/>
    </source>
</evidence>
<dbReference type="InterPro" id="IPR019315">
    <property type="entry name" value="MMTA2_N"/>
</dbReference>
<feature type="compositionally biased region" description="Basic and acidic residues" evidence="1">
    <location>
        <begin position="244"/>
        <end position="254"/>
    </location>
</feature>
<feature type="region of interest" description="Disordered" evidence="1">
    <location>
        <begin position="91"/>
        <end position="254"/>
    </location>
</feature>
<feature type="compositionally biased region" description="Basic and acidic residues" evidence="1">
    <location>
        <begin position="177"/>
        <end position="190"/>
    </location>
</feature>
<proteinExistence type="predicted"/>
<reference evidence="3 4" key="1">
    <citation type="submission" date="2013-03" db="EMBL/GenBank/DDBJ databases">
        <title>The Genome Sequence of Phialophora europaea CBS 101466.</title>
        <authorList>
            <consortium name="The Broad Institute Genomics Platform"/>
            <person name="Cuomo C."/>
            <person name="de Hoog S."/>
            <person name="Gorbushina A."/>
            <person name="Walker B."/>
            <person name="Young S.K."/>
            <person name="Zeng Q."/>
            <person name="Gargeya S."/>
            <person name="Fitzgerald M."/>
            <person name="Haas B."/>
            <person name="Abouelleil A."/>
            <person name="Allen A.W."/>
            <person name="Alvarado L."/>
            <person name="Arachchi H.M."/>
            <person name="Berlin A.M."/>
            <person name="Chapman S.B."/>
            <person name="Gainer-Dewar J."/>
            <person name="Goldberg J."/>
            <person name="Griggs A."/>
            <person name="Gujja S."/>
            <person name="Hansen M."/>
            <person name="Howarth C."/>
            <person name="Imamovic A."/>
            <person name="Ireland A."/>
            <person name="Larimer J."/>
            <person name="McCowan C."/>
            <person name="Murphy C."/>
            <person name="Pearson M."/>
            <person name="Poon T.W."/>
            <person name="Priest M."/>
            <person name="Roberts A."/>
            <person name="Saif S."/>
            <person name="Shea T."/>
            <person name="Sisk P."/>
            <person name="Sykes S."/>
            <person name="Wortman J."/>
            <person name="Nusbaum C."/>
            <person name="Birren B."/>
        </authorList>
    </citation>
    <scope>NUCLEOTIDE SEQUENCE [LARGE SCALE GENOMIC DNA]</scope>
    <source>
        <strain evidence="3 4">CBS 101466</strain>
    </source>
</reference>